<reference evidence="2" key="1">
    <citation type="journal article" date="2016" name="Ticks Tick Borne Dis.">
        <title>De novo assembly and annotation of the salivary gland transcriptome of Rhipicephalus appendiculatus male and female ticks during blood feeding.</title>
        <authorList>
            <person name="de Castro M.H."/>
            <person name="de Klerk D."/>
            <person name="Pienaar R."/>
            <person name="Latif A.A."/>
            <person name="Rees D.J."/>
            <person name="Mans B.J."/>
        </authorList>
    </citation>
    <scope>NUCLEOTIDE SEQUENCE</scope>
    <source>
        <tissue evidence="2">Salivary glands</tissue>
    </source>
</reference>
<accession>A0A131YP70</accession>
<evidence type="ECO:0000256" key="1">
    <source>
        <dbReference type="SAM" id="SignalP"/>
    </source>
</evidence>
<proteinExistence type="predicted"/>
<keyword evidence="1" id="KW-0732">Signal</keyword>
<organism evidence="2">
    <name type="scientific">Rhipicephalus appendiculatus</name>
    <name type="common">Brown ear tick</name>
    <dbReference type="NCBI Taxonomy" id="34631"/>
    <lineage>
        <taxon>Eukaryota</taxon>
        <taxon>Metazoa</taxon>
        <taxon>Ecdysozoa</taxon>
        <taxon>Arthropoda</taxon>
        <taxon>Chelicerata</taxon>
        <taxon>Arachnida</taxon>
        <taxon>Acari</taxon>
        <taxon>Parasitiformes</taxon>
        <taxon>Ixodida</taxon>
        <taxon>Ixodoidea</taxon>
        <taxon>Ixodidae</taxon>
        <taxon>Rhipicephalinae</taxon>
        <taxon>Rhipicephalus</taxon>
        <taxon>Rhipicephalus</taxon>
    </lineage>
</organism>
<feature type="chain" id="PRO_5007285574" evidence="1">
    <location>
        <begin position="25"/>
        <end position="185"/>
    </location>
</feature>
<evidence type="ECO:0000313" key="2">
    <source>
        <dbReference type="EMBL" id="JAP81064.1"/>
    </source>
</evidence>
<sequence>MRSKFSLILPALVLLNLLVKGTSMYRNRTPWFVMPGYMDLVMFYNTSQPIWTVMSTDTSNLTCQADKMYNITYEYVVFERFYKIYENISDFYLLGRFTNWNTQPDRWPNSRRPRYDQMVLSYLGMWLELRAWNFTVSGISILCTTYFYQHQRHKERTVYTPDCQHILEPVMNRSVSSWRRRRSAT</sequence>
<dbReference type="AlphaFoldDB" id="A0A131YP70"/>
<dbReference type="EMBL" id="GEDV01007493">
    <property type="protein sequence ID" value="JAP81064.1"/>
    <property type="molecule type" value="Transcribed_RNA"/>
</dbReference>
<protein>
    <submittedName>
        <fullName evidence="2">Lipocalin</fullName>
    </submittedName>
</protein>
<name>A0A131YP70_RHIAP</name>
<feature type="signal peptide" evidence="1">
    <location>
        <begin position="1"/>
        <end position="24"/>
    </location>
</feature>